<dbReference type="EMBL" id="GBRH01276798">
    <property type="protein sequence ID" value="JAD21097.1"/>
    <property type="molecule type" value="Transcribed_RNA"/>
</dbReference>
<name>A0A0A8YDG8_ARUDO</name>
<reference evidence="1" key="1">
    <citation type="submission" date="2014-09" db="EMBL/GenBank/DDBJ databases">
        <authorList>
            <person name="Magalhaes I.L.F."/>
            <person name="Oliveira U."/>
            <person name="Santos F.R."/>
            <person name="Vidigal T.H.D.A."/>
            <person name="Brescovit A.D."/>
            <person name="Santos A.J."/>
        </authorList>
    </citation>
    <scope>NUCLEOTIDE SEQUENCE</scope>
    <source>
        <tissue evidence="1">Shoot tissue taken approximately 20 cm above the soil surface</tissue>
    </source>
</reference>
<organism evidence="1">
    <name type="scientific">Arundo donax</name>
    <name type="common">Giant reed</name>
    <name type="synonym">Donax arundinaceus</name>
    <dbReference type="NCBI Taxonomy" id="35708"/>
    <lineage>
        <taxon>Eukaryota</taxon>
        <taxon>Viridiplantae</taxon>
        <taxon>Streptophyta</taxon>
        <taxon>Embryophyta</taxon>
        <taxon>Tracheophyta</taxon>
        <taxon>Spermatophyta</taxon>
        <taxon>Magnoliopsida</taxon>
        <taxon>Liliopsida</taxon>
        <taxon>Poales</taxon>
        <taxon>Poaceae</taxon>
        <taxon>PACMAD clade</taxon>
        <taxon>Arundinoideae</taxon>
        <taxon>Arundineae</taxon>
        <taxon>Arundo</taxon>
    </lineage>
</organism>
<evidence type="ECO:0000313" key="1">
    <source>
        <dbReference type="EMBL" id="JAD21097.1"/>
    </source>
</evidence>
<protein>
    <submittedName>
        <fullName evidence="1">Uncharacterized protein</fullName>
    </submittedName>
</protein>
<reference evidence="1" key="2">
    <citation type="journal article" date="2015" name="Data Brief">
        <title>Shoot transcriptome of the giant reed, Arundo donax.</title>
        <authorList>
            <person name="Barrero R.A."/>
            <person name="Guerrero F.D."/>
            <person name="Moolhuijzen P."/>
            <person name="Goolsby J.A."/>
            <person name="Tidwell J."/>
            <person name="Bellgard S.E."/>
            <person name="Bellgard M.I."/>
        </authorList>
    </citation>
    <scope>NUCLEOTIDE SEQUENCE</scope>
    <source>
        <tissue evidence="1">Shoot tissue taken approximately 20 cm above the soil surface</tissue>
    </source>
</reference>
<accession>A0A0A8YDG8</accession>
<dbReference type="AlphaFoldDB" id="A0A0A8YDG8"/>
<sequence length="56" mass="6004">MQDPCLVLAGPTHAVVVQVDFTPKEAGKSDGILDIGFCKMKVTVAWSLISCEKLNV</sequence>
<proteinExistence type="predicted"/>